<dbReference type="EMBL" id="CP000498">
    <property type="protein sequence ID" value="ABN66422.1"/>
    <property type="molecule type" value="Genomic_DNA"/>
</dbReference>
<dbReference type="HOGENOM" id="CLU_1399373_0_0_1"/>
<keyword evidence="3" id="KW-1185">Reference proteome</keyword>
<evidence type="ECO:0000256" key="1">
    <source>
        <dbReference type="SAM" id="MobiDB-lite"/>
    </source>
</evidence>
<dbReference type="STRING" id="322104.A3LTJ8"/>
<dbReference type="InParanoid" id="A3LTJ8"/>
<sequence>MNPQQPYLNSKTFLNSLAVNDNNSSQLKTCSPDFKSTIPSDKPLFRRTSPRLHSQELPQTQSRERIVNEEQRDFEEEKTKEDQIPMFPASFNPRRASNMPAREKVQNWMKDIPFHYSTDNAMVYIDCFPAVASYSSSESGSQQELTDTDQILELQARRLTRYATRNYINDSEPIAHAEGDSYDDIDECYYESDGN</sequence>
<evidence type="ECO:0000313" key="3">
    <source>
        <dbReference type="Proteomes" id="UP000002258"/>
    </source>
</evidence>
<name>A3LTJ8_PICST</name>
<dbReference type="AlphaFoldDB" id="A3LTJ8"/>
<dbReference type="Proteomes" id="UP000002258">
    <property type="component" value="Chromosome 4"/>
</dbReference>
<dbReference type="RefSeq" id="XP_001384451.1">
    <property type="nucleotide sequence ID" value="XM_001384414.1"/>
</dbReference>
<protein>
    <submittedName>
        <fullName evidence="2">Uncharacterized protein</fullName>
    </submittedName>
</protein>
<accession>A3LTJ8</accession>
<feature type="non-terminal residue" evidence="2">
    <location>
        <position position="195"/>
    </location>
</feature>
<dbReference type="eggNOG" id="ENOG502S6B4">
    <property type="taxonomic scope" value="Eukaryota"/>
</dbReference>
<dbReference type="OrthoDB" id="3981267at2759"/>
<proteinExistence type="predicted"/>
<dbReference type="GeneID" id="4838468"/>
<reference evidence="2 3" key="1">
    <citation type="journal article" date="2007" name="Nat. Biotechnol.">
        <title>Genome sequence of the lignocellulose-bioconverting and xylose-fermenting yeast Pichia stipitis.</title>
        <authorList>
            <person name="Jeffries T.W."/>
            <person name="Grigoriev I.V."/>
            <person name="Grimwood J."/>
            <person name="Laplaza J.M."/>
            <person name="Aerts A."/>
            <person name="Salamov A."/>
            <person name="Schmutz J."/>
            <person name="Lindquist E."/>
            <person name="Dehal P."/>
            <person name="Shapiro H."/>
            <person name="Jin Y.S."/>
            <person name="Passoth V."/>
            <person name="Richardson P.M."/>
        </authorList>
    </citation>
    <scope>NUCLEOTIDE SEQUENCE [LARGE SCALE GENOMIC DNA]</scope>
    <source>
        <strain evidence="3">ATCC 58785 / CBS 6054 / NBRC 10063 / NRRL Y-11545</strain>
    </source>
</reference>
<feature type="region of interest" description="Disordered" evidence="1">
    <location>
        <begin position="22"/>
        <end position="64"/>
    </location>
</feature>
<gene>
    <name evidence="2" type="ORF">PICST_31433</name>
</gene>
<evidence type="ECO:0000313" key="2">
    <source>
        <dbReference type="EMBL" id="ABN66422.1"/>
    </source>
</evidence>
<organism evidence="2 3">
    <name type="scientific">Scheffersomyces stipitis (strain ATCC 58785 / CBS 6054 / NBRC 10063 / NRRL Y-11545)</name>
    <name type="common">Yeast</name>
    <name type="synonym">Pichia stipitis</name>
    <dbReference type="NCBI Taxonomy" id="322104"/>
    <lineage>
        <taxon>Eukaryota</taxon>
        <taxon>Fungi</taxon>
        <taxon>Dikarya</taxon>
        <taxon>Ascomycota</taxon>
        <taxon>Saccharomycotina</taxon>
        <taxon>Pichiomycetes</taxon>
        <taxon>Debaryomycetaceae</taxon>
        <taxon>Scheffersomyces</taxon>
    </lineage>
</organism>
<dbReference type="KEGG" id="pic:PICST_31433"/>